<dbReference type="Proteomes" id="UP000177230">
    <property type="component" value="Unassembled WGS sequence"/>
</dbReference>
<dbReference type="NCBIfam" id="NF033709">
    <property type="entry name" value="PorV_fam"/>
    <property type="match status" value="1"/>
</dbReference>
<dbReference type="InterPro" id="IPR045741">
    <property type="entry name" value="PorV"/>
</dbReference>
<evidence type="ECO:0000313" key="3">
    <source>
        <dbReference type="Proteomes" id="UP000177230"/>
    </source>
</evidence>
<protein>
    <recommendedName>
        <fullName evidence="1">Type IX secretion system protein PorV domain-containing protein</fullName>
    </recommendedName>
</protein>
<reference evidence="2 3" key="1">
    <citation type="journal article" date="2016" name="Nat. Commun.">
        <title>Thousands of microbial genomes shed light on interconnected biogeochemical processes in an aquifer system.</title>
        <authorList>
            <person name="Anantharaman K."/>
            <person name="Brown C.T."/>
            <person name="Hug L.A."/>
            <person name="Sharon I."/>
            <person name="Castelle C.J."/>
            <person name="Probst A.J."/>
            <person name="Thomas B.C."/>
            <person name="Singh A."/>
            <person name="Wilkins M.J."/>
            <person name="Karaoz U."/>
            <person name="Brodie E.L."/>
            <person name="Williams K.H."/>
            <person name="Hubbard S.S."/>
            <person name="Banfield J.F."/>
        </authorList>
    </citation>
    <scope>NUCLEOTIDE SEQUENCE [LARGE SCALE GENOMIC DNA]</scope>
</reference>
<dbReference type="EMBL" id="MFFM01000007">
    <property type="protein sequence ID" value="OGF14154.1"/>
    <property type="molecule type" value="Genomic_DNA"/>
</dbReference>
<gene>
    <name evidence="2" type="ORF">A2024_07350</name>
</gene>
<dbReference type="Gene3D" id="2.40.160.60">
    <property type="entry name" value="Outer membrane protein transport protein (OMPP1/FadL/TodX)"/>
    <property type="match status" value="2"/>
</dbReference>
<evidence type="ECO:0000259" key="1">
    <source>
        <dbReference type="Pfam" id="PF19572"/>
    </source>
</evidence>
<accession>A0A1F5RIG1</accession>
<proteinExistence type="predicted"/>
<evidence type="ECO:0000313" key="2">
    <source>
        <dbReference type="EMBL" id="OGF14154.1"/>
    </source>
</evidence>
<sequence length="824" mass="91426">MLFKRSTGIVMLLAVMFLGLATGPAYAISEGGAIFLLIRPGARPSGMGSAFAAISDDATATYFNPAGLAFLMPDAVQYFQEDDIKDWAVLVSNLQDKDAFYLVQQQDLLDPASIILQAGQSPLLTVSDIADWNKLGEFLRDSTRDGRAYRLVSGWLDSTARAAIFNSDSVMTLQDKWTVLYSLNKQISSDQDIYRRSVLDGMETPPTIRELILTGKYSRDKNELTSRDFADPLGLVQQLVAANDPLSRYLWGRLASRSRAVLKNGLPADSAATILAVEFSKIIKGRLYQPARLANVVLSDALKERSAVGLKGEDLALFNMQLLEAAYPRQISLTIDHRKIGPDNSIKLNRTLLESYLPEIIKPYAQRMGKDSLSLYIVSKIGEPGWESLKKYHGQEAMTPEEETGVLEFMNTVINGYETGEAGQKDNLPALKAKREALEILFPSDLASYRKKIQASPQMHIRSLLAPEFIAICDRYRTNKAVSREDRESMLGGLNQLLANRALYRAEYFKNEDLDPAALGYIQEGVDYLSIEDLTALNRKLLESALPGSLKRKVEPTPHYATMMHSPWLSEIWSDVGDMYYEFIAYAQPVKDWGVFGGNVVFLSEGTNQRIDENEQVLGTFSSYEFSPTLTYANKIYSNLAGGINLKLIYSHLAPFGAPGEQGKGIATTWAVDLGLLYHGPFDGLALGLNVQNIGPKLTYIDAQEADPLSRNVRVGTAYDILDGKYSKLTAAWDFTKTIVDLSPDRPWKEELQDVVHHLGMEYWYLGPASLALRAGYVLDEVGHIKGPTYGAGVGFRKIQFDFAMEPGGDLQNFNKKFSLSAVF</sequence>
<dbReference type="AlphaFoldDB" id="A0A1F5RIG1"/>
<dbReference type="Pfam" id="PF19572">
    <property type="entry name" value="PorV"/>
    <property type="match status" value="1"/>
</dbReference>
<name>A0A1F5RIG1_9BACT</name>
<feature type="domain" description="Type IX secretion system protein PorV" evidence="1">
    <location>
        <begin position="565"/>
        <end position="741"/>
    </location>
</feature>
<organism evidence="2 3">
    <name type="scientific">Candidatus Edwardsbacteria bacterium GWF2_54_11</name>
    <dbReference type="NCBI Taxonomy" id="1817851"/>
    <lineage>
        <taxon>Bacteria</taxon>
        <taxon>Candidatus Edwardsiibacteriota</taxon>
    </lineage>
</organism>
<comment type="caution">
    <text evidence="2">The sequence shown here is derived from an EMBL/GenBank/DDBJ whole genome shotgun (WGS) entry which is preliminary data.</text>
</comment>